<dbReference type="GO" id="GO:0003676">
    <property type="term" value="F:nucleic acid binding"/>
    <property type="evidence" value="ECO:0007669"/>
    <property type="project" value="InterPro"/>
</dbReference>
<dbReference type="GO" id="GO:0004519">
    <property type="term" value="F:endonuclease activity"/>
    <property type="evidence" value="ECO:0007669"/>
    <property type="project" value="UniProtKB-KW"/>
</dbReference>
<feature type="region of interest" description="Disordered" evidence="1">
    <location>
        <begin position="69"/>
        <end position="100"/>
    </location>
</feature>
<evidence type="ECO:0000259" key="2">
    <source>
        <dbReference type="SMART" id="SM00507"/>
    </source>
</evidence>
<protein>
    <submittedName>
        <fullName evidence="3">HNH endonuclease</fullName>
    </submittedName>
</protein>
<dbReference type="Pfam" id="PF01844">
    <property type="entry name" value="HNH"/>
    <property type="match status" value="1"/>
</dbReference>
<dbReference type="PANTHER" id="PTHR33877:SF2">
    <property type="entry name" value="OS07G0170200 PROTEIN"/>
    <property type="match status" value="1"/>
</dbReference>
<keyword evidence="3" id="KW-0540">Nuclease</keyword>
<proteinExistence type="predicted"/>
<evidence type="ECO:0000313" key="3">
    <source>
        <dbReference type="EMBL" id="AII28239.1"/>
    </source>
</evidence>
<evidence type="ECO:0000256" key="1">
    <source>
        <dbReference type="SAM" id="MobiDB-lite"/>
    </source>
</evidence>
<dbReference type="Proteomes" id="UP000028659">
    <property type="component" value="Genome"/>
</dbReference>
<sequence>MWQRDPNVGRTVPYALQQACFQRDNYTCQRCGFVGRPNAAELNADHIIPRAEGGTDDLDNLETKCVPCHKHKTAEEARRGRHRRSGKRRPPRHPSDALSD</sequence>
<evidence type="ECO:0000313" key="4">
    <source>
        <dbReference type="Proteomes" id="UP000028659"/>
    </source>
</evidence>
<name>A0A076G8D3_9CAUD</name>
<dbReference type="InterPro" id="IPR052892">
    <property type="entry name" value="NA-targeting_endonuclease"/>
</dbReference>
<dbReference type="Gene3D" id="1.10.30.50">
    <property type="match status" value="1"/>
</dbReference>
<keyword evidence="3" id="KW-0255">Endonuclease</keyword>
<feature type="compositionally biased region" description="Basic residues" evidence="1">
    <location>
        <begin position="79"/>
        <end position="92"/>
    </location>
</feature>
<dbReference type="EMBL" id="KM083128">
    <property type="protein sequence ID" value="AII28239.1"/>
    <property type="molecule type" value="Genomic_DNA"/>
</dbReference>
<reference evidence="3 4" key="1">
    <citation type="submission" date="2014-07" db="EMBL/GenBank/DDBJ databases">
        <authorList>
            <person name="Simmons-Yager K."/>
            <person name="Taylor B.J."/>
            <person name="Thorniley A.J."/>
            <person name="Dasenko M.A."/>
            <person name="Denver D.R."/>
            <person name="Garcia-Ruiz H."/>
            <person name="Hoyer J.S."/>
            <person name="Jogdeo S."/>
            <person name="Sullivan C.M."/>
            <person name="Peterson M.R."/>
            <person name="Rowley E.R."/>
            <person name="Schnitzler C.E."/>
            <person name="Vining K.J."/>
            <person name="Almabruk K.H."/>
            <person name="Banawas S."/>
            <person name="Beatty C."/>
            <person name="Bullock C.J."/>
            <person name="Cappellazzi J.E."/>
            <person name="Chagani S.E."/>
            <person name="Chatterjee P."/>
            <person name="Cram E.D."/>
            <person name="Elorriaga M.E.S.T.E.F.A."/>
            <person name="Esser M."/>
            <person name="Fellows E.J."/>
            <person name="Garcia G.R."/>
            <person name="Gullaba J.M."/>
            <person name="Kinsley M.A."/>
            <person name="Luo F."/>
            <person name="Mcginnis M."/>
            <person name="Paquette C.E."/>
            <person name="Reddekopp R.L."/>
            <person name="Rosen K.L."/>
            <person name="Sahlfeld L.M."/>
            <person name="Vondras A.M."/>
            <person name="Wang J.X."/>
            <person name="Weiss E.S."/>
            <person name="Wernick R."/>
            <person name="Abuelizz H.A."/>
            <person name="Amaro Y."/>
            <person name="Archer C.L."/>
            <person name="Basu A."/>
            <person name="Bellinger M.R."/>
            <person name="Johnson S.F."/>
            <person name="Kitchen S.A."/>
            <person name="Li M."/>
            <person name="Morey-Castro K.E."/>
            <person name="Lavalleur H.J."/>
            <person name="Rangel L.J."/>
            <person name="Ree J.F."/>
            <person name="Shay S.D."/>
            <person name="Sheng Y."/>
            <person name="Smyth J.C."/>
            <person name="Stamm E.A."/>
            <person name="Taylor C.R."/>
            <person name="Vining O.B."/>
            <person name="Wanzeck K.M."/>
            <person name="Watson G."/>
            <person name="Bruck A.J."/>
            <person name="Anders K.R."/>
            <person name="Braun M.A."/>
            <person name="Delesalle V.A."/>
            <person name="Hughes L.E."/>
            <person name="Ware V.C."/>
            <person name="Bradley K.W."/>
            <person name="Barker L.P."/>
            <person name="Asai D.J."/>
            <person name="Bowman C.A."/>
            <person name="Russell D.A."/>
            <person name="Pope W.H."/>
            <person name="Jacobs-Sera D."/>
            <person name="Hendrix R.W."/>
            <person name="Hatfull G.F."/>
        </authorList>
    </citation>
    <scope>NUCLEOTIDE SEQUENCE [LARGE SCALE GENOMIC DNA]</scope>
</reference>
<gene>
    <name evidence="3" type="primary">95</name>
    <name evidence="3" type="ORF">PBI_SPARKY_95</name>
</gene>
<dbReference type="RefSeq" id="YP_009125474.1">
    <property type="nucleotide sequence ID" value="NC_026597.1"/>
</dbReference>
<dbReference type="SMART" id="SM00507">
    <property type="entry name" value="HNHc"/>
    <property type="match status" value="1"/>
</dbReference>
<dbReference type="GO" id="GO:0008270">
    <property type="term" value="F:zinc ion binding"/>
    <property type="evidence" value="ECO:0007669"/>
    <property type="project" value="InterPro"/>
</dbReference>
<dbReference type="InterPro" id="IPR003615">
    <property type="entry name" value="HNH_nuc"/>
</dbReference>
<keyword evidence="3" id="KW-0378">Hydrolase</keyword>
<dbReference type="CDD" id="cd00085">
    <property type="entry name" value="HNHc"/>
    <property type="match status" value="1"/>
</dbReference>
<accession>A0A076G8D3</accession>
<dbReference type="KEGG" id="vg:23680262"/>
<dbReference type="OrthoDB" id="15816at10239"/>
<organism evidence="3 4">
    <name type="scientific">Mycobacterium phage Sparky</name>
    <dbReference type="NCBI Taxonomy" id="1527493"/>
    <lineage>
        <taxon>Viruses</taxon>
        <taxon>Duplodnaviria</taxon>
        <taxon>Heunggongvirae</taxon>
        <taxon>Uroviricota</taxon>
        <taxon>Caudoviricetes</taxon>
        <taxon>Sparkyvirus</taxon>
        <taxon>Sparkyvirus sparky</taxon>
    </lineage>
</organism>
<dbReference type="GeneID" id="23680262"/>
<dbReference type="InterPro" id="IPR002711">
    <property type="entry name" value="HNH"/>
</dbReference>
<keyword evidence="4" id="KW-1185">Reference proteome</keyword>
<dbReference type="PANTHER" id="PTHR33877">
    <property type="entry name" value="SLL1193 PROTEIN"/>
    <property type="match status" value="1"/>
</dbReference>
<feature type="domain" description="HNH nuclease" evidence="2">
    <location>
        <begin position="15"/>
        <end position="70"/>
    </location>
</feature>